<dbReference type="GO" id="GO:0004016">
    <property type="term" value="F:adenylate cyclase activity"/>
    <property type="evidence" value="ECO:0007669"/>
    <property type="project" value="TreeGrafter"/>
</dbReference>
<evidence type="ECO:0000256" key="17">
    <source>
        <dbReference type="RuleBase" id="RU000405"/>
    </source>
</evidence>
<comment type="catalytic activity">
    <reaction evidence="1 18">
        <text>GTP = 3',5'-cyclic GMP + diphosphate</text>
        <dbReference type="Rhea" id="RHEA:13665"/>
        <dbReference type="ChEBI" id="CHEBI:33019"/>
        <dbReference type="ChEBI" id="CHEBI:37565"/>
        <dbReference type="ChEBI" id="CHEBI:57746"/>
        <dbReference type="EC" id="4.6.1.2"/>
    </reaction>
</comment>
<dbReference type="Gene3D" id="1.10.510.10">
    <property type="entry name" value="Transferase(Phosphotransferase) domain 1"/>
    <property type="match status" value="1"/>
</dbReference>
<feature type="region of interest" description="Disordered" evidence="20">
    <location>
        <begin position="1145"/>
        <end position="1294"/>
    </location>
</feature>
<evidence type="ECO:0000256" key="20">
    <source>
        <dbReference type="SAM" id="MobiDB-lite"/>
    </source>
</evidence>
<dbReference type="Proteomes" id="UP000824219">
    <property type="component" value="Linkage Group LG28"/>
</dbReference>
<keyword evidence="6" id="KW-0732">Signal</keyword>
<keyword evidence="7" id="KW-0547">Nucleotide-binding</keyword>
<evidence type="ECO:0000256" key="13">
    <source>
        <dbReference type="ARBA" id="ARBA00023239"/>
    </source>
</evidence>
<dbReference type="Pfam" id="PF07714">
    <property type="entry name" value="PK_Tyr_Ser-Thr"/>
    <property type="match status" value="1"/>
</dbReference>
<evidence type="ECO:0000256" key="6">
    <source>
        <dbReference type="ARBA" id="ARBA00022729"/>
    </source>
</evidence>
<dbReference type="CDD" id="cd06371">
    <property type="entry name" value="PBP1_sensory_GC_DEF-like"/>
    <property type="match status" value="1"/>
</dbReference>
<keyword evidence="4" id="KW-0716">Sensory transduction</keyword>
<evidence type="ECO:0000256" key="15">
    <source>
        <dbReference type="ARBA" id="ARBA00023293"/>
    </source>
</evidence>
<name>A0A9D3S8E9_9TELE</name>
<keyword evidence="19" id="KW-0175">Coiled coil</keyword>
<dbReference type="EMBL" id="JAHKSW010000028">
    <property type="protein sequence ID" value="KAG7314482.1"/>
    <property type="molecule type" value="Genomic_DNA"/>
</dbReference>
<dbReference type="SUPFAM" id="SSF55073">
    <property type="entry name" value="Nucleotide cyclase"/>
    <property type="match status" value="1"/>
</dbReference>
<comment type="caution">
    <text evidence="24">The sequence shown here is derived from an EMBL/GenBank/DDBJ whole genome shotgun (WGS) entry which is preliminary data.</text>
</comment>
<evidence type="ECO:0000259" key="22">
    <source>
        <dbReference type="PROSITE" id="PS50011"/>
    </source>
</evidence>
<evidence type="ECO:0000256" key="18">
    <source>
        <dbReference type="RuleBase" id="RU003431"/>
    </source>
</evidence>
<dbReference type="InterPro" id="IPR018297">
    <property type="entry name" value="A/G_cyclase_CS"/>
</dbReference>
<feature type="compositionally biased region" description="Basic and acidic residues" evidence="20">
    <location>
        <begin position="1167"/>
        <end position="1177"/>
    </location>
</feature>
<feature type="domain" description="Guanylate cyclase" evidence="23">
    <location>
        <begin position="825"/>
        <end position="955"/>
    </location>
</feature>
<dbReference type="GO" id="GO:0004672">
    <property type="term" value="F:protein kinase activity"/>
    <property type="evidence" value="ECO:0007669"/>
    <property type="project" value="InterPro"/>
</dbReference>
<dbReference type="SUPFAM" id="SSF56112">
    <property type="entry name" value="Protein kinase-like (PK-like)"/>
    <property type="match status" value="1"/>
</dbReference>
<feature type="compositionally biased region" description="Basic and acidic residues" evidence="20">
    <location>
        <begin position="1035"/>
        <end position="1047"/>
    </location>
</feature>
<keyword evidence="25" id="KW-1185">Reference proteome</keyword>
<dbReference type="InterPro" id="IPR028082">
    <property type="entry name" value="Peripla_BP_I"/>
</dbReference>
<dbReference type="GO" id="GO:0035556">
    <property type="term" value="P:intracellular signal transduction"/>
    <property type="evidence" value="ECO:0007669"/>
    <property type="project" value="InterPro"/>
</dbReference>
<dbReference type="Pfam" id="PF00211">
    <property type="entry name" value="Guanylate_cyc"/>
    <property type="match status" value="1"/>
</dbReference>
<dbReference type="OrthoDB" id="1890790at2759"/>
<dbReference type="GO" id="GO:0004383">
    <property type="term" value="F:guanylate cyclase activity"/>
    <property type="evidence" value="ECO:0007669"/>
    <property type="project" value="UniProtKB-EC"/>
</dbReference>
<dbReference type="InterPro" id="IPR050401">
    <property type="entry name" value="Cyclic_nucleotide_synthase"/>
</dbReference>
<keyword evidence="8" id="KW-0256">Endoplasmic reticulum</keyword>
<dbReference type="FunFam" id="3.40.50.2300:FF:000631">
    <property type="entry name" value="Guanylate cyclase"/>
    <property type="match status" value="1"/>
</dbReference>
<dbReference type="SUPFAM" id="SSF53822">
    <property type="entry name" value="Periplasmic binding protein-like I"/>
    <property type="match status" value="1"/>
</dbReference>
<feature type="compositionally biased region" description="Low complexity" evidence="20">
    <location>
        <begin position="1233"/>
        <end position="1247"/>
    </location>
</feature>
<dbReference type="Gene3D" id="3.30.70.1230">
    <property type="entry name" value="Nucleotide cyclase"/>
    <property type="match status" value="1"/>
</dbReference>
<keyword evidence="13 17" id="KW-0456">Lyase</keyword>
<evidence type="ECO:0000256" key="16">
    <source>
        <dbReference type="ARBA" id="ARBA00023305"/>
    </source>
</evidence>
<evidence type="ECO:0000256" key="7">
    <source>
        <dbReference type="ARBA" id="ARBA00022741"/>
    </source>
</evidence>
<feature type="domain" description="Protein kinase" evidence="22">
    <location>
        <begin position="486"/>
        <end position="753"/>
    </location>
</feature>
<dbReference type="Pfam" id="PF01094">
    <property type="entry name" value="ANF_receptor"/>
    <property type="match status" value="1"/>
</dbReference>
<evidence type="ECO:0000256" key="14">
    <source>
        <dbReference type="ARBA" id="ARBA00023273"/>
    </source>
</evidence>
<comment type="similarity">
    <text evidence="17">Belongs to the adenylyl cyclase class-4/guanylyl cyclase family.</text>
</comment>
<protein>
    <recommendedName>
        <fullName evidence="18">Guanylate cyclase</fullName>
        <ecNumber evidence="18">4.6.1.2</ecNumber>
    </recommendedName>
</protein>
<dbReference type="InterPro" id="IPR001054">
    <property type="entry name" value="A/G_cyclase"/>
</dbReference>
<dbReference type="FunFam" id="3.40.50.2300:FF:000114">
    <property type="entry name" value="Guanylate cyclase"/>
    <property type="match status" value="1"/>
</dbReference>
<evidence type="ECO:0000313" key="24">
    <source>
        <dbReference type="EMBL" id="KAG7314482.1"/>
    </source>
</evidence>
<accession>A0A9D3S8E9</accession>
<dbReference type="GO" id="GO:0005524">
    <property type="term" value="F:ATP binding"/>
    <property type="evidence" value="ECO:0007669"/>
    <property type="project" value="InterPro"/>
</dbReference>
<evidence type="ECO:0000256" key="8">
    <source>
        <dbReference type="ARBA" id="ARBA00022824"/>
    </source>
</evidence>
<evidence type="ECO:0000256" key="5">
    <source>
        <dbReference type="ARBA" id="ARBA00022692"/>
    </source>
</evidence>
<keyword evidence="5 21" id="KW-0812">Transmembrane</keyword>
<evidence type="ECO:0000256" key="9">
    <source>
        <dbReference type="ARBA" id="ARBA00022989"/>
    </source>
</evidence>
<evidence type="ECO:0000256" key="4">
    <source>
        <dbReference type="ARBA" id="ARBA00022606"/>
    </source>
</evidence>
<keyword evidence="11 21" id="KW-0472">Membrane</keyword>
<dbReference type="EC" id="4.6.1.2" evidence="18"/>
<reference evidence="24 25" key="1">
    <citation type="submission" date="2021-06" db="EMBL/GenBank/DDBJ databases">
        <title>Chromosome-level genome assembly of the red-tail catfish (Hemibagrus wyckioides).</title>
        <authorList>
            <person name="Shao F."/>
        </authorList>
    </citation>
    <scope>NUCLEOTIDE SEQUENCE [LARGE SCALE GENOMIC DNA]</scope>
    <source>
        <strain evidence="24">EC202008001</strain>
        <tissue evidence="24">Blood</tissue>
    </source>
</reference>
<dbReference type="SMART" id="SM00044">
    <property type="entry name" value="CYCc"/>
    <property type="match status" value="1"/>
</dbReference>
<feature type="compositionally biased region" description="Basic and acidic residues" evidence="20">
    <location>
        <begin position="1249"/>
        <end position="1261"/>
    </location>
</feature>
<dbReference type="PANTHER" id="PTHR11920:SF228">
    <property type="entry name" value="RETINAL GUANYLYL CYCLASE 1"/>
    <property type="match status" value="1"/>
</dbReference>
<evidence type="ECO:0000256" key="11">
    <source>
        <dbReference type="ARBA" id="ARBA00023136"/>
    </source>
</evidence>
<dbReference type="FunFam" id="3.30.70.1230:FF:000013">
    <property type="entry name" value="Guanylate cyclase"/>
    <property type="match status" value="1"/>
</dbReference>
<evidence type="ECO:0000256" key="10">
    <source>
        <dbReference type="ARBA" id="ARBA00023134"/>
    </source>
</evidence>
<dbReference type="PROSITE" id="PS00452">
    <property type="entry name" value="GUANYLATE_CYCLASE_1"/>
    <property type="match status" value="1"/>
</dbReference>
<dbReference type="FunFam" id="1.10.510.10:FF:000404">
    <property type="entry name" value="Guanylate cyclase"/>
    <property type="match status" value="1"/>
</dbReference>
<evidence type="ECO:0000256" key="12">
    <source>
        <dbReference type="ARBA" id="ARBA00023157"/>
    </source>
</evidence>
<feature type="compositionally biased region" description="Basic and acidic residues" evidence="20">
    <location>
        <begin position="1277"/>
        <end position="1288"/>
    </location>
</feature>
<gene>
    <name evidence="24" type="ORF">KOW79_021785</name>
</gene>
<dbReference type="GO" id="GO:0001653">
    <property type="term" value="F:peptide receptor activity"/>
    <property type="evidence" value="ECO:0007669"/>
    <property type="project" value="TreeGrafter"/>
</dbReference>
<feature type="coiled-coil region" evidence="19">
    <location>
        <begin position="762"/>
        <end position="789"/>
    </location>
</feature>
<evidence type="ECO:0000256" key="3">
    <source>
        <dbReference type="ARBA" id="ARBA00004138"/>
    </source>
</evidence>
<keyword evidence="12" id="KW-1015">Disulfide bond</keyword>
<dbReference type="InterPro" id="IPR011009">
    <property type="entry name" value="Kinase-like_dom_sf"/>
</dbReference>
<evidence type="ECO:0000256" key="21">
    <source>
        <dbReference type="SAM" id="Phobius"/>
    </source>
</evidence>
<evidence type="ECO:0000256" key="1">
    <source>
        <dbReference type="ARBA" id="ARBA00001436"/>
    </source>
</evidence>
<dbReference type="GO" id="GO:0005789">
    <property type="term" value="C:endoplasmic reticulum membrane"/>
    <property type="evidence" value="ECO:0007669"/>
    <property type="project" value="UniProtKB-SubCell"/>
</dbReference>
<dbReference type="GO" id="GO:0005886">
    <property type="term" value="C:plasma membrane"/>
    <property type="evidence" value="ECO:0007669"/>
    <property type="project" value="TreeGrafter"/>
</dbReference>
<dbReference type="PROSITE" id="PS50125">
    <property type="entry name" value="GUANYLATE_CYCLASE_2"/>
    <property type="match status" value="1"/>
</dbReference>
<dbReference type="GO" id="GO:0005929">
    <property type="term" value="C:cilium"/>
    <property type="evidence" value="ECO:0007669"/>
    <property type="project" value="UniProtKB-SubCell"/>
</dbReference>
<comment type="subcellular location">
    <subcellularLocation>
        <location evidence="3">Cell projection</location>
        <location evidence="3">Cilium</location>
    </subcellularLocation>
    <subcellularLocation>
        <location evidence="2">Endoplasmic reticulum membrane</location>
        <topology evidence="2">Single-pass type I membrane protein</topology>
    </subcellularLocation>
</comment>
<keyword evidence="10" id="KW-0342">GTP-binding</keyword>
<dbReference type="InterPro" id="IPR000719">
    <property type="entry name" value="Prot_kinase_dom"/>
</dbReference>
<dbReference type="CDD" id="cd14043">
    <property type="entry name" value="PK_GC-2D"/>
    <property type="match status" value="1"/>
</dbReference>
<dbReference type="PROSITE" id="PS50011">
    <property type="entry name" value="PROTEIN_KINASE_DOM"/>
    <property type="match status" value="1"/>
</dbReference>
<evidence type="ECO:0000313" key="25">
    <source>
        <dbReference type="Proteomes" id="UP000824219"/>
    </source>
</evidence>
<feature type="region of interest" description="Disordered" evidence="20">
    <location>
        <begin position="1010"/>
        <end position="1050"/>
    </location>
</feature>
<dbReference type="PANTHER" id="PTHR11920">
    <property type="entry name" value="GUANYLYL CYCLASE"/>
    <property type="match status" value="1"/>
</dbReference>
<keyword evidence="9 21" id="KW-1133">Transmembrane helix</keyword>
<dbReference type="InterPro" id="IPR001828">
    <property type="entry name" value="ANF_lig-bd_rcpt"/>
</dbReference>
<dbReference type="InterPro" id="IPR029787">
    <property type="entry name" value="Nucleotide_cyclase"/>
</dbReference>
<dbReference type="Gene3D" id="3.40.50.2300">
    <property type="match status" value="2"/>
</dbReference>
<sequence length="1327" mass="149031">MYSKALPDVAARLAMARINKDPYLSKGYWYDYTLINEDCQTSRALARFIELEGYGSVFLGPANPGYCSSAALLVKNWNAGILSWACLKANKDDGTYPTFLQPLPLSSRVLFAVLRFFRWAHVAIVSEENDIWEATGQELAASLRTLGLPISTVVTMETDEDGPRKALEKIREADRVRVVIMCMHSVLMGGEAQHKLLTMAMHMRMVDRGYIFIPYDTLLYALPYKNVTYSVLANDTHLRRAYDGVLTITMDQGEQNFYEAFKEARDSYEIRSSAEPEQVSPFFGTIYNMLYYIAMATEKSRLAGGGRRVTGEALAHNEGGFEFMGFNQLISAGSNGEGMQARYVVLDTDGTGATLQRTHVLEAPHTYGKFGALKYMGKSIHFAGASPSTDPNCWFSSYVACSGGMDGVTFFFLCLLFCALITASIFLYHMKITGQLGVLGGFGGGGISTPTKIVLTLDDLVFINTQLSKRKLNEDSMTKSQLDEKTSRHSVSGRSYFTSTPEISNVAVFEGDWVWLKKCQNGDTVTEISETTQSIFIKLRDMRQENLNPFLGLFLDSGIFGIVTEHCTRGSLEDLLNNEEMRLDWMFKSSLLMDLVRGLKHLHNRGIIHGRLKSRNCVVDGRFVLKVTDYGLNKIMSSLNISQDDSRPEDQLWTAPELLRSLKLRSKGTYKGDVYSFAIIMQEVISRSAPFCMLDMPAKEIIDKVCSPPPLCRPSVSVDEAPLEVIQIMKQAWSEDPELRPSFEEIFKQFKNISKGRKTNIIDSMLRMLEQYSTNLEDLIRERTEELEVERQKTDALVAQMLPKTVALALKKGKPVTPEHFSEATLYFSDIVGFTTISALSEPIEVVDLLNDLYTLFDSIIGMHDVYKVETIGDAYMVASGVPTRNGNRHAAEMANMSLDILSCIGTFKMRHMPSVKVKIRIGLHSGPVVAGVVGLTMPRYCLFGDTVNTASRMESTGLPYRIHVNQSTVDILRELKLGYQINSRGKTELKSADNRRSWRLKCHSAVPHMDKRRRLPQAGGDESKHSDSAIQPEHNSEVRQGRREPGDSVITTRVRMEEHSDVPCKVPRFQYVDFPSLHQCIKQLSVPPLEGWLASCPLGKEPAHRPSSPKEKVPKFKYVDYPSLYHCIQQLSVPPLEIWSSKLKKPSPGGLQTDTVGVHCPSQVLGDRRKNEEMLENRAGQQRKEKRGSGSTVHVPIPEQAVLQHVKDTQPSSASEKEENSQGDSHMHQMHSGFSSDCVSSSDSSSRQLDRTAERKEKSLRPSVISLVRTDRQKHRVEPEERPDKWKSPGQVEQPIETLASRYIQIYTDPVEHQTQQCRHKDKGPH</sequence>
<organism evidence="24 25">
    <name type="scientific">Hemibagrus wyckioides</name>
    <dbReference type="NCBI Taxonomy" id="337641"/>
    <lineage>
        <taxon>Eukaryota</taxon>
        <taxon>Metazoa</taxon>
        <taxon>Chordata</taxon>
        <taxon>Craniata</taxon>
        <taxon>Vertebrata</taxon>
        <taxon>Euteleostomi</taxon>
        <taxon>Actinopterygii</taxon>
        <taxon>Neopterygii</taxon>
        <taxon>Teleostei</taxon>
        <taxon>Ostariophysi</taxon>
        <taxon>Siluriformes</taxon>
        <taxon>Bagridae</taxon>
        <taxon>Hemibagrus</taxon>
    </lineage>
</organism>
<evidence type="ECO:0000259" key="23">
    <source>
        <dbReference type="PROSITE" id="PS50125"/>
    </source>
</evidence>
<dbReference type="GO" id="GO:0007601">
    <property type="term" value="P:visual perception"/>
    <property type="evidence" value="ECO:0007669"/>
    <property type="project" value="UniProtKB-KW"/>
</dbReference>
<dbReference type="CDD" id="cd07302">
    <property type="entry name" value="CHD"/>
    <property type="match status" value="1"/>
</dbReference>
<keyword evidence="16" id="KW-0844">Vision</keyword>
<dbReference type="GO" id="GO:0007168">
    <property type="term" value="P:receptor guanylyl cyclase signaling pathway"/>
    <property type="evidence" value="ECO:0007669"/>
    <property type="project" value="TreeGrafter"/>
</dbReference>
<proteinExistence type="inferred from homology"/>
<evidence type="ECO:0000256" key="19">
    <source>
        <dbReference type="SAM" id="Coils"/>
    </source>
</evidence>
<keyword evidence="15 18" id="KW-0141">cGMP biosynthesis</keyword>
<feature type="transmembrane region" description="Helical" evidence="21">
    <location>
        <begin position="408"/>
        <end position="428"/>
    </location>
</feature>
<evidence type="ECO:0000256" key="2">
    <source>
        <dbReference type="ARBA" id="ARBA00004115"/>
    </source>
</evidence>
<keyword evidence="14" id="KW-0966">Cell projection</keyword>
<dbReference type="InterPro" id="IPR001245">
    <property type="entry name" value="Ser-Thr/Tyr_kinase_cat_dom"/>
</dbReference>
<dbReference type="GO" id="GO:0005525">
    <property type="term" value="F:GTP binding"/>
    <property type="evidence" value="ECO:0007669"/>
    <property type="project" value="UniProtKB-KW"/>
</dbReference>